<organism evidence="1">
    <name type="scientific">Amphimedon queenslandica</name>
    <name type="common">Sponge</name>
    <dbReference type="NCBI Taxonomy" id="400682"/>
    <lineage>
        <taxon>Eukaryota</taxon>
        <taxon>Metazoa</taxon>
        <taxon>Porifera</taxon>
        <taxon>Demospongiae</taxon>
        <taxon>Heteroscleromorpha</taxon>
        <taxon>Haplosclerida</taxon>
        <taxon>Niphatidae</taxon>
        <taxon>Amphimedon</taxon>
    </lineage>
</organism>
<dbReference type="EnsemblMetazoa" id="Aqu2.1.25507_001">
    <property type="protein sequence ID" value="Aqu2.1.25507_001"/>
    <property type="gene ID" value="Aqu2.1.25507"/>
</dbReference>
<dbReference type="InParanoid" id="A0A1X7UCL1"/>
<sequence>ILLEFELMTNKDVVTNVKRGWNRLCSFIQSDNNTPIAPLILIDKQFRSGPTQITSCI</sequence>
<dbReference type="AlphaFoldDB" id="A0A1X7UCL1"/>
<protein>
    <submittedName>
        <fullName evidence="1">Uncharacterized protein</fullName>
    </submittedName>
</protein>
<reference evidence="1" key="1">
    <citation type="submission" date="2017-05" db="UniProtKB">
        <authorList>
            <consortium name="EnsemblMetazoa"/>
        </authorList>
    </citation>
    <scope>IDENTIFICATION</scope>
</reference>
<dbReference type="OrthoDB" id="5980942at2759"/>
<evidence type="ECO:0000313" key="1">
    <source>
        <dbReference type="EnsemblMetazoa" id="Aqu2.1.25507_001"/>
    </source>
</evidence>
<proteinExistence type="predicted"/>
<accession>A0A1X7UCL1</accession>
<name>A0A1X7UCL1_AMPQE</name>